<name>A0A239GGX2_9ACTN</name>
<feature type="chain" id="PRO_5038901713" description="DUF3558 domain-containing protein" evidence="2">
    <location>
        <begin position="20"/>
        <end position="159"/>
    </location>
</feature>
<accession>A0A239GGX2</accession>
<keyword evidence="4" id="KW-1185">Reference proteome</keyword>
<feature type="compositionally biased region" description="Low complexity" evidence="1">
    <location>
        <begin position="20"/>
        <end position="49"/>
    </location>
</feature>
<evidence type="ECO:0000313" key="4">
    <source>
        <dbReference type="Proteomes" id="UP000198280"/>
    </source>
</evidence>
<dbReference type="Pfam" id="PF12079">
    <property type="entry name" value="DUF3558"/>
    <property type="match status" value="1"/>
</dbReference>
<gene>
    <name evidence="3" type="ORF">SAMN05216252_107384</name>
</gene>
<keyword evidence="2" id="KW-0732">Signal</keyword>
<sequence>MRSPLAIVALVLLAATATACGSSGTGSKASPAKSAPASAAKGKGAVSDKGSSEDGEKIDACTLLKPEEITPIIGENDGGHPDAGVGESVCSWENQDTYHSVTLSIGSPKTAGSEADGAESMMTVFTVDDRLCTLQVVTLKRDADKKSEAELIDLVRTRV</sequence>
<dbReference type="PROSITE" id="PS51257">
    <property type="entry name" value="PROKAR_LIPOPROTEIN"/>
    <property type="match status" value="1"/>
</dbReference>
<evidence type="ECO:0008006" key="5">
    <source>
        <dbReference type="Google" id="ProtNLM"/>
    </source>
</evidence>
<dbReference type="AlphaFoldDB" id="A0A239GGX2"/>
<reference evidence="3 4" key="1">
    <citation type="submission" date="2017-06" db="EMBL/GenBank/DDBJ databases">
        <authorList>
            <person name="Kim H.J."/>
            <person name="Triplett B.A."/>
        </authorList>
    </citation>
    <scope>NUCLEOTIDE SEQUENCE [LARGE SCALE GENOMIC DNA]</scope>
    <source>
        <strain evidence="3 4">CGMCC 4.1858</strain>
    </source>
</reference>
<evidence type="ECO:0000256" key="2">
    <source>
        <dbReference type="SAM" id="SignalP"/>
    </source>
</evidence>
<evidence type="ECO:0000313" key="3">
    <source>
        <dbReference type="EMBL" id="SNS68002.1"/>
    </source>
</evidence>
<feature type="signal peptide" evidence="2">
    <location>
        <begin position="1"/>
        <end position="19"/>
    </location>
</feature>
<dbReference type="EMBL" id="FZOF01000007">
    <property type="protein sequence ID" value="SNS68002.1"/>
    <property type="molecule type" value="Genomic_DNA"/>
</dbReference>
<feature type="compositionally biased region" description="Basic and acidic residues" evidence="1">
    <location>
        <begin position="50"/>
        <end position="59"/>
    </location>
</feature>
<dbReference type="RefSeq" id="WP_089224796.1">
    <property type="nucleotide sequence ID" value="NZ_FZOF01000007.1"/>
</dbReference>
<dbReference type="InterPro" id="IPR024520">
    <property type="entry name" value="DUF3558"/>
</dbReference>
<dbReference type="Proteomes" id="UP000198280">
    <property type="component" value="Unassembled WGS sequence"/>
</dbReference>
<protein>
    <recommendedName>
        <fullName evidence="5">DUF3558 domain-containing protein</fullName>
    </recommendedName>
</protein>
<feature type="region of interest" description="Disordered" evidence="1">
    <location>
        <begin position="20"/>
        <end position="59"/>
    </location>
</feature>
<dbReference type="OrthoDB" id="4732657at2"/>
<organism evidence="3 4">
    <name type="scientific">Actinacidiphila glaucinigra</name>
    <dbReference type="NCBI Taxonomy" id="235986"/>
    <lineage>
        <taxon>Bacteria</taxon>
        <taxon>Bacillati</taxon>
        <taxon>Actinomycetota</taxon>
        <taxon>Actinomycetes</taxon>
        <taxon>Kitasatosporales</taxon>
        <taxon>Streptomycetaceae</taxon>
        <taxon>Actinacidiphila</taxon>
    </lineage>
</organism>
<evidence type="ECO:0000256" key="1">
    <source>
        <dbReference type="SAM" id="MobiDB-lite"/>
    </source>
</evidence>
<proteinExistence type="predicted"/>